<name>A0A6A3BC18_HIBSY</name>
<dbReference type="PANTHER" id="PTHR11783">
    <property type="entry name" value="SULFOTRANSFERASE SULT"/>
    <property type="match status" value="1"/>
</dbReference>
<evidence type="ECO:0000313" key="6">
    <source>
        <dbReference type="Proteomes" id="UP000436088"/>
    </source>
</evidence>
<dbReference type="GO" id="GO:0008146">
    <property type="term" value="F:sulfotransferase activity"/>
    <property type="evidence" value="ECO:0007669"/>
    <property type="project" value="InterPro"/>
</dbReference>
<dbReference type="EC" id="2.8.2.-" evidence="3"/>
<organism evidence="5 6">
    <name type="scientific">Hibiscus syriacus</name>
    <name type="common">Rose of Sharon</name>
    <dbReference type="NCBI Taxonomy" id="106335"/>
    <lineage>
        <taxon>Eukaryota</taxon>
        <taxon>Viridiplantae</taxon>
        <taxon>Streptophyta</taxon>
        <taxon>Embryophyta</taxon>
        <taxon>Tracheophyta</taxon>
        <taxon>Spermatophyta</taxon>
        <taxon>Magnoliopsida</taxon>
        <taxon>eudicotyledons</taxon>
        <taxon>Gunneridae</taxon>
        <taxon>Pentapetalae</taxon>
        <taxon>rosids</taxon>
        <taxon>malvids</taxon>
        <taxon>Malvales</taxon>
        <taxon>Malvaceae</taxon>
        <taxon>Malvoideae</taxon>
        <taxon>Hibiscus</taxon>
    </lineage>
</organism>
<dbReference type="OrthoDB" id="205623at2759"/>
<comment type="caution">
    <text evidence="5">The sequence shown here is derived from an EMBL/GenBank/DDBJ whole genome shotgun (WGS) entry which is preliminary data.</text>
</comment>
<dbReference type="SUPFAM" id="SSF52540">
    <property type="entry name" value="P-loop containing nucleoside triphosphate hydrolases"/>
    <property type="match status" value="1"/>
</dbReference>
<feature type="domain" description="Sulfotransferase" evidence="4">
    <location>
        <begin position="15"/>
        <end position="158"/>
    </location>
</feature>
<keyword evidence="2 3" id="KW-0808">Transferase</keyword>
<dbReference type="EMBL" id="VEPZ02000898">
    <property type="protein sequence ID" value="KAE8712339.1"/>
    <property type="molecule type" value="Genomic_DNA"/>
</dbReference>
<evidence type="ECO:0000256" key="1">
    <source>
        <dbReference type="ARBA" id="ARBA00005771"/>
    </source>
</evidence>
<dbReference type="InterPro" id="IPR027417">
    <property type="entry name" value="P-loop_NTPase"/>
</dbReference>
<keyword evidence="6" id="KW-1185">Reference proteome</keyword>
<evidence type="ECO:0000313" key="5">
    <source>
        <dbReference type="EMBL" id="KAE8712339.1"/>
    </source>
</evidence>
<accession>A0A6A3BC18</accession>
<dbReference type="AlphaFoldDB" id="A0A6A3BC18"/>
<sequence>MNNPCPDLENVCVYKPRLFATHVPYASLPASIKDTDCKFVYLCRNPMDTFISLWHFIDKLRGENQELLSLDEAFDKFCHGVCGNEPFLDHVLGYWKASQGNPDKILFLKYEDLKEDISSQLKHLVMFLGVPFSEDEEIAKICSFENLKELEVNKKGRSHIDGKPHTM</sequence>
<evidence type="ECO:0000256" key="2">
    <source>
        <dbReference type="ARBA" id="ARBA00022679"/>
    </source>
</evidence>
<dbReference type="Proteomes" id="UP000436088">
    <property type="component" value="Unassembled WGS sequence"/>
</dbReference>
<dbReference type="Pfam" id="PF00685">
    <property type="entry name" value="Sulfotransfer_1"/>
    <property type="match status" value="1"/>
</dbReference>
<dbReference type="InterPro" id="IPR000863">
    <property type="entry name" value="Sulfotransferase_dom"/>
</dbReference>
<comment type="similarity">
    <text evidence="1 3">Belongs to the sulfotransferase 1 family.</text>
</comment>
<evidence type="ECO:0000259" key="4">
    <source>
        <dbReference type="Pfam" id="PF00685"/>
    </source>
</evidence>
<evidence type="ECO:0000256" key="3">
    <source>
        <dbReference type="RuleBase" id="RU361155"/>
    </source>
</evidence>
<dbReference type="Gene3D" id="3.40.50.300">
    <property type="entry name" value="P-loop containing nucleotide triphosphate hydrolases"/>
    <property type="match status" value="1"/>
</dbReference>
<reference evidence="5" key="1">
    <citation type="submission" date="2019-09" db="EMBL/GenBank/DDBJ databases">
        <title>Draft genome information of white flower Hibiscus syriacus.</title>
        <authorList>
            <person name="Kim Y.-M."/>
        </authorList>
    </citation>
    <scope>NUCLEOTIDE SEQUENCE [LARGE SCALE GENOMIC DNA]</scope>
    <source>
        <strain evidence="5">YM2019G1</strain>
    </source>
</reference>
<protein>
    <recommendedName>
        <fullName evidence="3">Sulfotransferase</fullName>
        <ecNumber evidence="3">2.8.2.-</ecNumber>
    </recommendedName>
</protein>
<proteinExistence type="inferred from homology"/>
<gene>
    <name evidence="5" type="ORF">F3Y22_tig00110258pilonHSYRG00189</name>
</gene>